<dbReference type="NCBIfam" id="NF001756">
    <property type="entry name" value="PRK00484.1"/>
    <property type="match status" value="1"/>
</dbReference>
<dbReference type="EC" id="6.1.1.6" evidence="8"/>
<dbReference type="CDD" id="cd00775">
    <property type="entry name" value="LysRS_core"/>
    <property type="match status" value="1"/>
</dbReference>
<dbReference type="Proteomes" id="UP000196655">
    <property type="component" value="Unassembled WGS sequence"/>
</dbReference>
<keyword evidence="6 8" id="KW-0030">Aminoacyl-tRNA synthetase</keyword>
<dbReference type="GO" id="GO:0004824">
    <property type="term" value="F:lysine-tRNA ligase activity"/>
    <property type="evidence" value="ECO:0007669"/>
    <property type="project" value="UniProtKB-UniRule"/>
</dbReference>
<keyword evidence="8" id="KW-0648">Protein biosynthesis</keyword>
<dbReference type="EMBL" id="NHON01000084">
    <property type="protein sequence ID" value="OWJ63641.1"/>
    <property type="molecule type" value="Genomic_DNA"/>
</dbReference>
<dbReference type="OrthoDB" id="9801152at2"/>
<feature type="binding site" evidence="8">
    <location>
        <position position="413"/>
    </location>
    <ligand>
        <name>Mg(2+)</name>
        <dbReference type="ChEBI" id="CHEBI:18420"/>
        <label>1</label>
    </ligand>
</feature>
<dbReference type="GO" id="GO:0005524">
    <property type="term" value="F:ATP binding"/>
    <property type="evidence" value="ECO:0007669"/>
    <property type="project" value="UniProtKB-UniRule"/>
</dbReference>
<dbReference type="PANTHER" id="PTHR42918">
    <property type="entry name" value="LYSYL-TRNA SYNTHETASE"/>
    <property type="match status" value="1"/>
</dbReference>
<keyword evidence="3 8" id="KW-0479">Metal-binding</keyword>
<dbReference type="InterPro" id="IPR045864">
    <property type="entry name" value="aa-tRNA-synth_II/BPL/LPL"/>
</dbReference>
<comment type="catalytic activity">
    <reaction evidence="7 8 9">
        <text>tRNA(Lys) + L-lysine + ATP = L-lysyl-tRNA(Lys) + AMP + diphosphate</text>
        <dbReference type="Rhea" id="RHEA:20792"/>
        <dbReference type="Rhea" id="RHEA-COMP:9696"/>
        <dbReference type="Rhea" id="RHEA-COMP:9697"/>
        <dbReference type="ChEBI" id="CHEBI:30616"/>
        <dbReference type="ChEBI" id="CHEBI:32551"/>
        <dbReference type="ChEBI" id="CHEBI:33019"/>
        <dbReference type="ChEBI" id="CHEBI:78442"/>
        <dbReference type="ChEBI" id="CHEBI:78529"/>
        <dbReference type="ChEBI" id="CHEBI:456215"/>
        <dbReference type="EC" id="6.1.1.6"/>
    </reaction>
</comment>
<dbReference type="Pfam" id="PF00152">
    <property type="entry name" value="tRNA-synt_2"/>
    <property type="match status" value="1"/>
</dbReference>
<keyword evidence="8" id="KW-0963">Cytoplasm</keyword>
<evidence type="ECO:0000256" key="4">
    <source>
        <dbReference type="ARBA" id="ARBA00022741"/>
    </source>
</evidence>
<protein>
    <recommendedName>
        <fullName evidence="8">Lysine--tRNA ligase</fullName>
        <ecNumber evidence="8">6.1.1.6</ecNumber>
    </recommendedName>
    <alternativeName>
        <fullName evidence="8">Lysyl-tRNA synthetase</fullName>
        <shortName evidence="8">LysRS</shortName>
    </alternativeName>
</protein>
<evidence type="ECO:0000256" key="2">
    <source>
        <dbReference type="ARBA" id="ARBA00022598"/>
    </source>
</evidence>
<dbReference type="SUPFAM" id="SSF55681">
    <property type="entry name" value="Class II aaRS and biotin synthetases"/>
    <property type="match status" value="1"/>
</dbReference>
<dbReference type="SUPFAM" id="SSF50249">
    <property type="entry name" value="Nucleic acid-binding proteins"/>
    <property type="match status" value="1"/>
</dbReference>
<evidence type="ECO:0000256" key="8">
    <source>
        <dbReference type="HAMAP-Rule" id="MF_00252"/>
    </source>
</evidence>
<dbReference type="NCBIfam" id="TIGR00499">
    <property type="entry name" value="lysS_bact"/>
    <property type="match status" value="1"/>
</dbReference>
<dbReference type="Gene3D" id="2.40.50.140">
    <property type="entry name" value="Nucleic acid-binding proteins"/>
    <property type="match status" value="1"/>
</dbReference>
<dbReference type="RefSeq" id="WP_088155507.1">
    <property type="nucleotide sequence ID" value="NZ_NHON01000084.1"/>
</dbReference>
<dbReference type="Pfam" id="PF01336">
    <property type="entry name" value="tRNA_anti-codon"/>
    <property type="match status" value="1"/>
</dbReference>
<evidence type="ECO:0000256" key="6">
    <source>
        <dbReference type="ARBA" id="ARBA00023146"/>
    </source>
</evidence>
<dbReference type="PROSITE" id="PS50862">
    <property type="entry name" value="AA_TRNA_LIGASE_II"/>
    <property type="match status" value="1"/>
</dbReference>
<comment type="similarity">
    <text evidence="1 8">Belongs to the class-II aminoacyl-tRNA synthetase family.</text>
</comment>
<feature type="region of interest" description="Disordered" evidence="10">
    <location>
        <begin position="1"/>
        <end position="22"/>
    </location>
</feature>
<evidence type="ECO:0000256" key="10">
    <source>
        <dbReference type="SAM" id="MobiDB-lite"/>
    </source>
</evidence>
<evidence type="ECO:0000256" key="3">
    <source>
        <dbReference type="ARBA" id="ARBA00022723"/>
    </source>
</evidence>
<keyword evidence="5 8" id="KW-0067">ATP-binding</keyword>
<evidence type="ECO:0000256" key="7">
    <source>
        <dbReference type="ARBA" id="ARBA00048573"/>
    </source>
</evidence>
<dbReference type="GO" id="GO:0005829">
    <property type="term" value="C:cytosol"/>
    <property type="evidence" value="ECO:0007669"/>
    <property type="project" value="TreeGrafter"/>
</dbReference>
<keyword evidence="4 8" id="KW-0547">Nucleotide-binding</keyword>
<reference evidence="13" key="1">
    <citation type="submission" date="2017-05" db="EMBL/GenBank/DDBJ databases">
        <authorList>
            <person name="Macchi M."/>
            <person name="Festa S."/>
            <person name="Coppotelli B.M."/>
            <person name="Morelli I.S."/>
        </authorList>
    </citation>
    <scope>NUCLEOTIDE SEQUENCE [LARGE SCALE GENOMIC DNA]</scope>
    <source>
        <strain evidence="13">I</strain>
    </source>
</reference>
<evidence type="ECO:0000256" key="5">
    <source>
        <dbReference type="ARBA" id="ARBA00022840"/>
    </source>
</evidence>
<feature type="binding site" evidence="8">
    <location>
        <position position="420"/>
    </location>
    <ligand>
        <name>Mg(2+)</name>
        <dbReference type="ChEBI" id="CHEBI:18420"/>
        <label>2</label>
    </ligand>
</feature>
<dbReference type="InterPro" id="IPR044136">
    <property type="entry name" value="Lys-tRNA-ligase_II_N"/>
</dbReference>
<organism evidence="12 13">
    <name type="scientific">Inquilinus limosus</name>
    <dbReference type="NCBI Taxonomy" id="171674"/>
    <lineage>
        <taxon>Bacteria</taxon>
        <taxon>Pseudomonadati</taxon>
        <taxon>Pseudomonadota</taxon>
        <taxon>Alphaproteobacteria</taxon>
        <taxon>Rhodospirillales</taxon>
        <taxon>Rhodospirillaceae</taxon>
        <taxon>Inquilinus</taxon>
    </lineage>
</organism>
<dbReference type="GO" id="GO:0000287">
    <property type="term" value="F:magnesium ion binding"/>
    <property type="evidence" value="ECO:0007669"/>
    <property type="project" value="UniProtKB-UniRule"/>
</dbReference>
<keyword evidence="13" id="KW-1185">Reference proteome</keyword>
<dbReference type="InterPro" id="IPR004365">
    <property type="entry name" value="NA-bd_OB_tRNA"/>
</dbReference>
<comment type="cofactor">
    <cofactor evidence="8 9">
        <name>Mg(2+)</name>
        <dbReference type="ChEBI" id="CHEBI:18420"/>
    </cofactor>
    <text evidence="8 9">Binds 3 Mg(2+) ions per subunit.</text>
</comment>
<keyword evidence="8 9" id="KW-0460">Magnesium</keyword>
<dbReference type="PANTHER" id="PTHR42918:SF15">
    <property type="entry name" value="LYSINE--TRNA LIGASE, CHLOROPLASTIC_MITOCHONDRIAL"/>
    <property type="match status" value="1"/>
</dbReference>
<keyword evidence="2 8" id="KW-0436">Ligase</keyword>
<dbReference type="AlphaFoldDB" id="A0A211ZEG2"/>
<comment type="subcellular location">
    <subcellularLocation>
        <location evidence="8">Cytoplasm</location>
    </subcellularLocation>
</comment>
<name>A0A211ZEG2_9PROT</name>
<evidence type="ECO:0000256" key="9">
    <source>
        <dbReference type="RuleBase" id="RU000336"/>
    </source>
</evidence>
<dbReference type="Gene3D" id="3.30.930.10">
    <property type="entry name" value="Bira Bifunctional Protein, Domain 2"/>
    <property type="match status" value="1"/>
</dbReference>
<comment type="caution">
    <text evidence="12">The sequence shown here is derived from an EMBL/GenBank/DDBJ whole genome shotgun (WGS) entry which is preliminary data.</text>
</comment>
<feature type="binding site" evidence="8">
    <location>
        <position position="420"/>
    </location>
    <ligand>
        <name>Mg(2+)</name>
        <dbReference type="ChEBI" id="CHEBI:18420"/>
        <label>1</label>
    </ligand>
</feature>
<sequence length="503" mass="56719">MSDSVESVRAPHDDADNPLKTPRLEKLRALREKGIDPYPYHYEKNADAAGLQARYAELPAEAEKPEDVVRIAGRIRAYRNSGMFIDLHDVSGKIQVFCHKDYADPATQELVGLLDIGDLIGVEGFIRRTKRGELTINVQHVDLLAKTLLPLPEKYHGLTDVEARYRQRYLDLIMSEESRETFRARSRIVADIRRLMQDRGFLEVETPMLHPILGGASAKPFVTHHNTLDMDLYLRIAPELYLKRLIVGGVSERVFEINRNFRNEGISTRHNPEFTMLELYQAYADYTDMMALAEDIFATAARAATGGTTVTFGEHRIEFGGQYRRAPMTELVKEATGVDFLQIQGAEAAREAARGLQLKVTGKENWGQVVELVFGETVEHTLIQPTHVTDMPKEISPLAKAHRTDPRLTERFETYANGWELGNAFSELTDPQDQYERFAAQVAARDAGDDEAQMMDRDYVTALEYGLPPTGGMGIGIDRLVMLVTNSASIRDVILFPTLRPRK</sequence>
<dbReference type="InterPro" id="IPR004364">
    <property type="entry name" value="Aa-tRNA-synt_II"/>
</dbReference>
<dbReference type="STRING" id="1122125.GCA_000423185_01327"/>
<feature type="compositionally biased region" description="Basic and acidic residues" evidence="10">
    <location>
        <begin position="9"/>
        <end position="22"/>
    </location>
</feature>
<dbReference type="GO" id="GO:0006430">
    <property type="term" value="P:lysyl-tRNA aminoacylation"/>
    <property type="evidence" value="ECO:0007669"/>
    <property type="project" value="UniProtKB-UniRule"/>
</dbReference>
<evidence type="ECO:0000259" key="11">
    <source>
        <dbReference type="PROSITE" id="PS50862"/>
    </source>
</evidence>
<dbReference type="InterPro" id="IPR012340">
    <property type="entry name" value="NA-bd_OB-fold"/>
</dbReference>
<dbReference type="CDD" id="cd04322">
    <property type="entry name" value="LysRS_N"/>
    <property type="match status" value="1"/>
</dbReference>
<dbReference type="InterPro" id="IPR002313">
    <property type="entry name" value="Lys-tRNA-ligase_II"/>
</dbReference>
<dbReference type="HAMAP" id="MF_00252">
    <property type="entry name" value="Lys_tRNA_synth_class2"/>
    <property type="match status" value="1"/>
</dbReference>
<comment type="subunit">
    <text evidence="8">Homodimer.</text>
</comment>
<accession>A0A211ZEG2</accession>
<dbReference type="PRINTS" id="PR00982">
    <property type="entry name" value="TRNASYNTHLYS"/>
</dbReference>
<evidence type="ECO:0000313" key="13">
    <source>
        <dbReference type="Proteomes" id="UP000196655"/>
    </source>
</evidence>
<dbReference type="GO" id="GO:0000049">
    <property type="term" value="F:tRNA binding"/>
    <property type="evidence" value="ECO:0007669"/>
    <property type="project" value="TreeGrafter"/>
</dbReference>
<proteinExistence type="inferred from homology"/>
<feature type="domain" description="Aminoacyl-transfer RNA synthetases class-II family profile" evidence="11">
    <location>
        <begin position="182"/>
        <end position="501"/>
    </location>
</feature>
<dbReference type="InterPro" id="IPR006195">
    <property type="entry name" value="aa-tRNA-synth_II"/>
</dbReference>
<evidence type="ECO:0000256" key="1">
    <source>
        <dbReference type="ARBA" id="ARBA00008226"/>
    </source>
</evidence>
<dbReference type="InterPro" id="IPR018149">
    <property type="entry name" value="Lys-tRNA-synth_II_C"/>
</dbReference>
<gene>
    <name evidence="8" type="primary">lysS</name>
    <name evidence="12" type="ORF">BWR60_28820</name>
</gene>
<evidence type="ECO:0000313" key="12">
    <source>
        <dbReference type="EMBL" id="OWJ63641.1"/>
    </source>
</evidence>